<feature type="transmembrane region" description="Helical" evidence="2">
    <location>
        <begin position="55"/>
        <end position="72"/>
    </location>
</feature>
<proteinExistence type="predicted"/>
<feature type="region of interest" description="Disordered" evidence="1">
    <location>
        <begin position="116"/>
        <end position="175"/>
    </location>
</feature>
<evidence type="ECO:0000256" key="2">
    <source>
        <dbReference type="SAM" id="Phobius"/>
    </source>
</evidence>
<accession>A0ABX7I2Q1</accession>
<feature type="region of interest" description="Disordered" evidence="1">
    <location>
        <begin position="192"/>
        <end position="248"/>
    </location>
</feature>
<evidence type="ECO:0000313" key="3">
    <source>
        <dbReference type="EMBL" id="QRQ99826.1"/>
    </source>
</evidence>
<evidence type="ECO:0008006" key="5">
    <source>
        <dbReference type="Google" id="ProtNLM"/>
    </source>
</evidence>
<keyword evidence="2" id="KW-1133">Transmembrane helix</keyword>
<keyword evidence="2" id="KW-0472">Membrane</keyword>
<dbReference type="Proteomes" id="UP000612680">
    <property type="component" value="Chromosome"/>
</dbReference>
<gene>
    <name evidence="3" type="ORF">HWI92_02285</name>
</gene>
<sequence length="494" mass="53598">MKKKNVNIDKYSHDPLPEPEIPADEAWTQMSGMLAAGIAPAAGSKLIAKLLKYKFALSGISAVTVVAAIVFIKTTLPAGSGKDLKARNSTALTVIDQNKKAEPAVHAAPFVQIKKADSTENGAGPKVGYRNIPHTSAPDQAGDRAENTSFKPQAGVEQPAALSASKSNRPDPDAKLHSREVLQKVILPDDMQRSNNLGTGFLASGKEAHKKRSDGAAAKAESRNRSAGDVPGSPLWSGSDKGTKTDNSIQVRPMKPIFLTTIPIRKVQPDTRIQIPQQHARAEAAGKVSSIQFGPEWSINSSLNRTEYLFAGKDSVSKPAWVLVPGIFVSRNWKQHAVSFTFSPHQTYFGNSTLLVHTVDPITIHDSLKTYNNVRLKKATGLNFSMYYHYQTTRIFAVGGGVAYNHFLHALVRKEIENYEGKVYPGALATITRPAGLSQHMRPGLLSLKAGILFNPGRFQAGVNVILPVTGVSRIQPFSLKPLNGQFFLRLNVF</sequence>
<keyword evidence="4" id="KW-1185">Reference proteome</keyword>
<protein>
    <recommendedName>
        <fullName evidence="5">Outer membrane protein beta-barrel domain-containing protein</fullName>
    </recommendedName>
</protein>
<evidence type="ECO:0000256" key="1">
    <source>
        <dbReference type="SAM" id="MobiDB-lite"/>
    </source>
</evidence>
<keyword evidence="2" id="KW-0812">Transmembrane</keyword>
<reference evidence="3 4" key="1">
    <citation type="submission" date="2020-06" db="EMBL/GenBank/DDBJ databases">
        <title>Dyadobacter sandarakinus sp. nov., isolated from the soil of the Arctic Yellow River Station.</title>
        <authorList>
            <person name="Zhang Y."/>
            <person name="Peng F."/>
        </authorList>
    </citation>
    <scope>NUCLEOTIDE SEQUENCE [LARGE SCALE GENOMIC DNA]</scope>
    <source>
        <strain evidence="3 4">Q3-56</strain>
    </source>
</reference>
<dbReference type="EMBL" id="CP056775">
    <property type="protein sequence ID" value="QRQ99826.1"/>
    <property type="molecule type" value="Genomic_DNA"/>
</dbReference>
<evidence type="ECO:0000313" key="4">
    <source>
        <dbReference type="Proteomes" id="UP000612680"/>
    </source>
</evidence>
<name>A0ABX7I2Q1_9BACT</name>
<dbReference type="RefSeq" id="WP_204660589.1">
    <property type="nucleotide sequence ID" value="NZ_CP056775.1"/>
</dbReference>
<organism evidence="3 4">
    <name type="scientific">Dyadobacter sandarakinus</name>
    <dbReference type="NCBI Taxonomy" id="2747268"/>
    <lineage>
        <taxon>Bacteria</taxon>
        <taxon>Pseudomonadati</taxon>
        <taxon>Bacteroidota</taxon>
        <taxon>Cytophagia</taxon>
        <taxon>Cytophagales</taxon>
        <taxon>Spirosomataceae</taxon>
        <taxon>Dyadobacter</taxon>
    </lineage>
</organism>